<reference evidence="12 13" key="1">
    <citation type="submission" date="2019-03" db="EMBL/GenBank/DDBJ databases">
        <title>Systems level insights into methane cycling in arid and semi-arid ecosystems.</title>
        <authorList>
            <person name="Kalyuzhnaya M."/>
        </authorList>
    </citation>
    <scope>NUCLEOTIDE SEQUENCE [LARGE SCALE GENOMIC DNA]</scope>
    <source>
        <strain evidence="12 13">S-1</strain>
    </source>
</reference>
<feature type="domain" description="Cation efflux protein cytoplasmic" evidence="11">
    <location>
        <begin position="228"/>
        <end position="306"/>
    </location>
</feature>
<keyword evidence="7 9" id="KW-1133">Transmembrane helix</keyword>
<feature type="transmembrane region" description="Helical" evidence="9">
    <location>
        <begin position="12"/>
        <end position="35"/>
    </location>
</feature>
<dbReference type="InterPro" id="IPR058533">
    <property type="entry name" value="Cation_efflux_TM"/>
</dbReference>
<dbReference type="InterPro" id="IPR050291">
    <property type="entry name" value="CDF_Transporter"/>
</dbReference>
<dbReference type="EMBL" id="SMCN01000003">
    <property type="protein sequence ID" value="TCV86862.1"/>
    <property type="molecule type" value="Genomic_DNA"/>
</dbReference>
<evidence type="ECO:0000256" key="4">
    <source>
        <dbReference type="ARBA" id="ARBA00022496"/>
    </source>
</evidence>
<name>A0ABY2CR38_METMH</name>
<dbReference type="InterPro" id="IPR027470">
    <property type="entry name" value="Cation_efflux_CTD"/>
</dbReference>
<keyword evidence="4" id="KW-0410">Iron transport</keyword>
<evidence type="ECO:0000313" key="13">
    <source>
        <dbReference type="Proteomes" id="UP000295649"/>
    </source>
</evidence>
<evidence type="ECO:0000313" key="12">
    <source>
        <dbReference type="EMBL" id="TCV86862.1"/>
    </source>
</evidence>
<feature type="transmembrane region" description="Helical" evidence="9">
    <location>
        <begin position="195"/>
        <end position="213"/>
    </location>
</feature>
<feature type="transmembrane region" description="Helical" evidence="9">
    <location>
        <begin position="86"/>
        <end position="103"/>
    </location>
</feature>
<dbReference type="Gene3D" id="1.20.1510.10">
    <property type="entry name" value="Cation efflux protein transmembrane domain"/>
    <property type="match status" value="1"/>
</dbReference>
<dbReference type="SUPFAM" id="SSF160240">
    <property type="entry name" value="Cation efflux protein cytoplasmic domain-like"/>
    <property type="match status" value="1"/>
</dbReference>
<proteinExistence type="inferred from homology"/>
<evidence type="ECO:0000256" key="2">
    <source>
        <dbReference type="ARBA" id="ARBA00010212"/>
    </source>
</evidence>
<gene>
    <name evidence="12" type="ORF">EDE11_10383</name>
</gene>
<dbReference type="PANTHER" id="PTHR43840">
    <property type="entry name" value="MITOCHONDRIAL METAL TRANSPORTER 1-RELATED"/>
    <property type="match status" value="1"/>
</dbReference>
<dbReference type="NCBIfam" id="TIGR01297">
    <property type="entry name" value="CDF"/>
    <property type="match status" value="1"/>
</dbReference>
<evidence type="ECO:0000256" key="6">
    <source>
        <dbReference type="ARBA" id="ARBA00022906"/>
    </source>
</evidence>
<evidence type="ECO:0000256" key="3">
    <source>
        <dbReference type="ARBA" id="ARBA00022448"/>
    </source>
</evidence>
<keyword evidence="6" id="KW-0862">Zinc</keyword>
<feature type="transmembrane region" description="Helical" evidence="9">
    <location>
        <begin position="158"/>
        <end position="175"/>
    </location>
</feature>
<keyword evidence="6" id="KW-0406">Ion transport</keyword>
<sequence length="315" mass="34216">MAMSDQQQSLARYGWLSIAAAVSTIALKSYAYWLTGSVGLLSDALESLINLVAAIIMLVVLTISARPPDDTHAYGHEKVEYFSSGAEGIMILLAAFSIGYAAWERLWNPVVLQQLDLGIAVSVFASLINLAVARILIGVGQRRQSITLEADGKHLMTDVWTTVGILVGIAIISVANRFEPSLAFAKELGLNGWEILDPIIAIGVALHIVWAGLQLIRRTVAGLLDAALSPEEIAEIVAVLEEYVAGDGIAYHALRTRYAGARRFMSVHVLVPGGWTVQQGHDLLETIEGKIKDKFDNIDIDTHLEPIEDVASWEH</sequence>
<feature type="transmembrane region" description="Helical" evidence="9">
    <location>
        <begin position="115"/>
        <end position="137"/>
    </location>
</feature>
<keyword evidence="3" id="KW-0813">Transport</keyword>
<feature type="transmembrane region" description="Helical" evidence="9">
    <location>
        <begin position="47"/>
        <end position="65"/>
    </location>
</feature>
<dbReference type="InterPro" id="IPR036837">
    <property type="entry name" value="Cation_efflux_CTD_sf"/>
</dbReference>
<evidence type="ECO:0000259" key="10">
    <source>
        <dbReference type="Pfam" id="PF01545"/>
    </source>
</evidence>
<dbReference type="Pfam" id="PF16916">
    <property type="entry name" value="ZT_dimer"/>
    <property type="match status" value="1"/>
</dbReference>
<evidence type="ECO:0000256" key="8">
    <source>
        <dbReference type="ARBA" id="ARBA00023136"/>
    </source>
</evidence>
<comment type="similarity">
    <text evidence="2">Belongs to the cation diffusion facilitator (CDF) transporter (TC 2.A.4) family. FieF subfamily.</text>
</comment>
<dbReference type="Gene3D" id="3.30.70.1350">
    <property type="entry name" value="Cation efflux protein, cytoplasmic domain"/>
    <property type="match status" value="1"/>
</dbReference>
<dbReference type="InterPro" id="IPR002524">
    <property type="entry name" value="Cation_efflux"/>
</dbReference>
<protein>
    <submittedName>
        <fullName evidence="12">Cation diffusion facilitator family transporter</fullName>
    </submittedName>
</protein>
<keyword evidence="6" id="KW-0864">Zinc transport</keyword>
<dbReference type="SUPFAM" id="SSF161111">
    <property type="entry name" value="Cation efflux protein transmembrane domain-like"/>
    <property type="match status" value="1"/>
</dbReference>
<evidence type="ECO:0000256" key="9">
    <source>
        <dbReference type="SAM" id="Phobius"/>
    </source>
</evidence>
<evidence type="ECO:0000259" key="11">
    <source>
        <dbReference type="Pfam" id="PF16916"/>
    </source>
</evidence>
<organism evidence="12 13">
    <name type="scientific">Methylomonas methanica</name>
    <dbReference type="NCBI Taxonomy" id="421"/>
    <lineage>
        <taxon>Bacteria</taxon>
        <taxon>Pseudomonadati</taxon>
        <taxon>Pseudomonadota</taxon>
        <taxon>Gammaproteobacteria</taxon>
        <taxon>Methylococcales</taxon>
        <taxon>Methylococcaceae</taxon>
        <taxon>Methylomonas</taxon>
    </lineage>
</organism>
<keyword evidence="4" id="KW-0408">Iron</keyword>
<dbReference type="PANTHER" id="PTHR43840:SF15">
    <property type="entry name" value="MITOCHONDRIAL METAL TRANSPORTER 1-RELATED"/>
    <property type="match status" value="1"/>
</dbReference>
<evidence type="ECO:0000256" key="5">
    <source>
        <dbReference type="ARBA" id="ARBA00022692"/>
    </source>
</evidence>
<dbReference type="InterPro" id="IPR027469">
    <property type="entry name" value="Cation_efflux_TMD_sf"/>
</dbReference>
<dbReference type="Pfam" id="PF01545">
    <property type="entry name" value="Cation_efflux"/>
    <property type="match status" value="1"/>
</dbReference>
<keyword evidence="13" id="KW-1185">Reference proteome</keyword>
<feature type="domain" description="Cation efflux protein transmembrane" evidence="10">
    <location>
        <begin position="15"/>
        <end position="224"/>
    </location>
</feature>
<keyword evidence="8 9" id="KW-0472">Membrane</keyword>
<comment type="caution">
    <text evidence="12">The sequence shown here is derived from an EMBL/GenBank/DDBJ whole genome shotgun (WGS) entry which is preliminary data.</text>
</comment>
<accession>A0ABY2CR38</accession>
<dbReference type="Proteomes" id="UP000295649">
    <property type="component" value="Unassembled WGS sequence"/>
</dbReference>
<comment type="subcellular location">
    <subcellularLocation>
        <location evidence="1">Membrane</location>
        <topology evidence="1">Multi-pass membrane protein</topology>
    </subcellularLocation>
</comment>
<keyword evidence="5 9" id="KW-0812">Transmembrane</keyword>
<evidence type="ECO:0000256" key="7">
    <source>
        <dbReference type="ARBA" id="ARBA00022989"/>
    </source>
</evidence>
<evidence type="ECO:0000256" key="1">
    <source>
        <dbReference type="ARBA" id="ARBA00004141"/>
    </source>
</evidence>